<evidence type="ECO:0000256" key="1">
    <source>
        <dbReference type="ARBA" id="ARBA00000971"/>
    </source>
</evidence>
<dbReference type="InterPro" id="IPR050245">
    <property type="entry name" value="PrsA_foldase"/>
</dbReference>
<keyword evidence="4" id="KW-0697">Rotamase</keyword>
<comment type="catalytic activity">
    <reaction evidence="1">
        <text>[protein]-peptidylproline (omega=180) = [protein]-peptidylproline (omega=0)</text>
        <dbReference type="Rhea" id="RHEA:16237"/>
        <dbReference type="Rhea" id="RHEA-COMP:10747"/>
        <dbReference type="Rhea" id="RHEA-COMP:10748"/>
        <dbReference type="ChEBI" id="CHEBI:83833"/>
        <dbReference type="ChEBI" id="CHEBI:83834"/>
        <dbReference type="EC" id="5.2.1.8"/>
    </reaction>
</comment>
<name>A0A5B0X790_9GAMM</name>
<keyword evidence="7" id="KW-1185">Reference proteome</keyword>
<dbReference type="EMBL" id="VTUX01000001">
    <property type="protein sequence ID" value="KAA1194099.1"/>
    <property type="molecule type" value="Genomic_DNA"/>
</dbReference>
<protein>
    <recommendedName>
        <fullName evidence="3">peptidylprolyl isomerase</fullName>
        <ecNumber evidence="3">5.2.1.8</ecNumber>
    </recommendedName>
</protein>
<comment type="similarity">
    <text evidence="2">Belongs to the PpiC/parvulin rotamase family.</text>
</comment>
<dbReference type="InterPro" id="IPR000297">
    <property type="entry name" value="PPIase_PpiC"/>
</dbReference>
<reference evidence="6 7" key="1">
    <citation type="submission" date="2019-09" db="EMBL/GenBank/DDBJ databases">
        <authorList>
            <person name="Chen X.-Y."/>
        </authorList>
    </citation>
    <scope>NUCLEOTIDE SEQUENCE [LARGE SCALE GENOMIC DNA]</scope>
    <source>
        <strain evidence="6 7">NY5</strain>
    </source>
</reference>
<sequence>MRFLSRLKRPWIHFVVAGALLFWARGVLFPEPPTVIGPLPEARVEALQQQWFATVGRMPSEEQMQRMVDAELDREVMFQRALELELHLYDPVIHQRLLRNMHFLQLAEGKSDEELYEQALEMRLHLGDEVVKRRMIQVVEQLMLAANPPAEPAEEEMRAEFESRREELRRPPRYSIEHVYINREREAEVDAIIGEIQARQLTPESARELSSPFLPGYRFNSQTPDQLARHFGAAFLLNLEQANPVAGEWAGPIRSTYGLHYVYVSEFEPSRDARFDEVRQLLQRDLASRARAAALADSIAALREEYEVIQ</sequence>
<evidence type="ECO:0000259" key="5">
    <source>
        <dbReference type="Pfam" id="PF13145"/>
    </source>
</evidence>
<gene>
    <name evidence="6" type="ORF">F0M18_01265</name>
</gene>
<evidence type="ECO:0000256" key="2">
    <source>
        <dbReference type="ARBA" id="ARBA00007656"/>
    </source>
</evidence>
<dbReference type="EC" id="5.2.1.8" evidence="3"/>
<dbReference type="PANTHER" id="PTHR47245">
    <property type="entry name" value="PEPTIDYLPROLYL ISOMERASE"/>
    <property type="match status" value="1"/>
</dbReference>
<dbReference type="GO" id="GO:0003755">
    <property type="term" value="F:peptidyl-prolyl cis-trans isomerase activity"/>
    <property type="evidence" value="ECO:0007669"/>
    <property type="project" value="UniProtKB-KW"/>
</dbReference>
<dbReference type="Pfam" id="PF13145">
    <property type="entry name" value="Rotamase_2"/>
    <property type="match status" value="1"/>
</dbReference>
<dbReference type="RefSeq" id="WP_149609568.1">
    <property type="nucleotide sequence ID" value="NZ_VTUX01000001.1"/>
</dbReference>
<organism evidence="6 7">
    <name type="scientific">Pseudohalioglobus sediminis</name>
    <dbReference type="NCBI Taxonomy" id="2606449"/>
    <lineage>
        <taxon>Bacteria</taxon>
        <taxon>Pseudomonadati</taxon>
        <taxon>Pseudomonadota</taxon>
        <taxon>Gammaproteobacteria</taxon>
        <taxon>Cellvibrionales</taxon>
        <taxon>Halieaceae</taxon>
        <taxon>Pseudohalioglobus</taxon>
    </lineage>
</organism>
<accession>A0A5B0X790</accession>
<evidence type="ECO:0000256" key="4">
    <source>
        <dbReference type="ARBA" id="ARBA00023110"/>
    </source>
</evidence>
<dbReference type="Proteomes" id="UP000323708">
    <property type="component" value="Unassembled WGS sequence"/>
</dbReference>
<dbReference type="AlphaFoldDB" id="A0A5B0X790"/>
<evidence type="ECO:0000256" key="3">
    <source>
        <dbReference type="ARBA" id="ARBA00013194"/>
    </source>
</evidence>
<feature type="domain" description="PpiC" evidence="5">
    <location>
        <begin position="152"/>
        <end position="280"/>
    </location>
</feature>
<evidence type="ECO:0000313" key="6">
    <source>
        <dbReference type="EMBL" id="KAA1194099.1"/>
    </source>
</evidence>
<proteinExistence type="inferred from homology"/>
<comment type="caution">
    <text evidence="6">The sequence shown here is derived from an EMBL/GenBank/DDBJ whole genome shotgun (WGS) entry which is preliminary data.</text>
</comment>
<keyword evidence="6" id="KW-0413">Isomerase</keyword>
<evidence type="ECO:0000313" key="7">
    <source>
        <dbReference type="Proteomes" id="UP000323708"/>
    </source>
</evidence>
<dbReference type="PANTHER" id="PTHR47245:SF2">
    <property type="entry name" value="PEPTIDYL-PROLYL CIS-TRANS ISOMERASE HP_0175-RELATED"/>
    <property type="match status" value="1"/>
</dbReference>